<dbReference type="EMBL" id="SOAW01000003">
    <property type="protein sequence ID" value="TDT29829.1"/>
    <property type="molecule type" value="Genomic_DNA"/>
</dbReference>
<sequence length="83" mass="8531">MILGLSCLIPFIGMLIGVIAIPTMIIAAIVLLVRKAGRAGSVQYGDSIVSQNLTWVLISLGIAVVCLAIQVGFLFFLSAAAGG</sequence>
<protein>
    <submittedName>
        <fullName evidence="2">Uncharacterized protein</fullName>
    </submittedName>
</protein>
<name>A0A4R7J0R8_9ACTN</name>
<organism evidence="2 3">
    <name type="scientific">Naumannella halotolerans</name>
    <dbReference type="NCBI Taxonomy" id="993414"/>
    <lineage>
        <taxon>Bacteria</taxon>
        <taxon>Bacillati</taxon>
        <taxon>Actinomycetota</taxon>
        <taxon>Actinomycetes</taxon>
        <taxon>Propionibacteriales</taxon>
        <taxon>Propionibacteriaceae</taxon>
        <taxon>Naumannella</taxon>
    </lineage>
</organism>
<feature type="transmembrane region" description="Helical" evidence="1">
    <location>
        <begin position="53"/>
        <end position="77"/>
    </location>
</feature>
<comment type="caution">
    <text evidence="2">The sequence shown here is derived from an EMBL/GenBank/DDBJ whole genome shotgun (WGS) entry which is preliminary data.</text>
</comment>
<dbReference type="Proteomes" id="UP000295371">
    <property type="component" value="Unassembled WGS sequence"/>
</dbReference>
<keyword evidence="1" id="KW-1133">Transmembrane helix</keyword>
<evidence type="ECO:0000256" key="1">
    <source>
        <dbReference type="SAM" id="Phobius"/>
    </source>
</evidence>
<feature type="transmembrane region" description="Helical" evidence="1">
    <location>
        <begin position="7"/>
        <end position="33"/>
    </location>
</feature>
<keyword evidence="3" id="KW-1185">Reference proteome</keyword>
<keyword evidence="1" id="KW-0812">Transmembrane</keyword>
<evidence type="ECO:0000313" key="2">
    <source>
        <dbReference type="EMBL" id="TDT29829.1"/>
    </source>
</evidence>
<keyword evidence="1" id="KW-0472">Membrane</keyword>
<reference evidence="2 3" key="1">
    <citation type="submission" date="2019-03" db="EMBL/GenBank/DDBJ databases">
        <title>Genomic Encyclopedia of Archaeal and Bacterial Type Strains, Phase II (KMG-II): from individual species to whole genera.</title>
        <authorList>
            <person name="Goeker M."/>
        </authorList>
    </citation>
    <scope>NUCLEOTIDE SEQUENCE [LARGE SCALE GENOMIC DNA]</scope>
    <source>
        <strain evidence="2 3">DSM 24323</strain>
    </source>
</reference>
<proteinExistence type="predicted"/>
<dbReference type="AlphaFoldDB" id="A0A4R7J0R8"/>
<evidence type="ECO:0000313" key="3">
    <source>
        <dbReference type="Proteomes" id="UP000295371"/>
    </source>
</evidence>
<gene>
    <name evidence="2" type="ORF">CLV29_2848</name>
</gene>
<accession>A0A4R7J0R8</accession>